<dbReference type="PANTHER" id="PTHR48053:SF71">
    <property type="entry name" value="LEUCINE RICH REPEAT FAMILY PROTEIN, EXPRESSED"/>
    <property type="match status" value="1"/>
</dbReference>
<dbReference type="InterPro" id="IPR032675">
    <property type="entry name" value="LRR_dom_sf"/>
</dbReference>
<comment type="subcellular location">
    <subcellularLocation>
        <location evidence="1">Membrane</location>
        <topology evidence="1">Single-pass type I membrane protein</topology>
    </subcellularLocation>
</comment>
<dbReference type="FunFam" id="3.80.10.10:FF:000041">
    <property type="entry name" value="LRR receptor-like serine/threonine-protein kinase ERECTA"/>
    <property type="match status" value="1"/>
</dbReference>
<dbReference type="STRING" id="4072.A0A2G2Z8N9"/>
<reference evidence="9 10" key="2">
    <citation type="journal article" date="2017" name="Genome Biol.">
        <title>New reference genome sequences of hot pepper reveal the massive evolution of plant disease-resistance genes by retroduplication.</title>
        <authorList>
            <person name="Kim S."/>
            <person name="Park J."/>
            <person name="Yeom S.I."/>
            <person name="Kim Y.M."/>
            <person name="Seo E."/>
            <person name="Kim K.T."/>
            <person name="Kim M.S."/>
            <person name="Lee J.M."/>
            <person name="Cheong K."/>
            <person name="Shin H.S."/>
            <person name="Kim S.B."/>
            <person name="Han K."/>
            <person name="Lee J."/>
            <person name="Park M."/>
            <person name="Lee H.A."/>
            <person name="Lee H.Y."/>
            <person name="Lee Y."/>
            <person name="Oh S."/>
            <person name="Lee J.H."/>
            <person name="Choi E."/>
            <person name="Choi E."/>
            <person name="Lee S.E."/>
            <person name="Jeon J."/>
            <person name="Kim H."/>
            <person name="Choi G."/>
            <person name="Song H."/>
            <person name="Lee J."/>
            <person name="Lee S.C."/>
            <person name="Kwon J.K."/>
            <person name="Lee H.Y."/>
            <person name="Koo N."/>
            <person name="Hong Y."/>
            <person name="Kim R.W."/>
            <person name="Kang W.H."/>
            <person name="Huh J.H."/>
            <person name="Kang B.C."/>
            <person name="Yang T.J."/>
            <person name="Lee Y.H."/>
            <person name="Bennetzen J.L."/>
            <person name="Choi D."/>
        </authorList>
    </citation>
    <scope>NUCLEOTIDE SEQUENCE [LARGE SCALE GENOMIC DNA]</scope>
    <source>
        <strain evidence="10">cv. CM334</strain>
    </source>
</reference>
<dbReference type="GO" id="GO:0016020">
    <property type="term" value="C:membrane"/>
    <property type="evidence" value="ECO:0007669"/>
    <property type="project" value="UniProtKB-SubCell"/>
</dbReference>
<dbReference type="Pfam" id="PF00560">
    <property type="entry name" value="LRR_1"/>
    <property type="match status" value="2"/>
</dbReference>
<evidence type="ECO:0000256" key="3">
    <source>
        <dbReference type="ARBA" id="ARBA00022729"/>
    </source>
</evidence>
<evidence type="ECO:0000256" key="1">
    <source>
        <dbReference type="ARBA" id="ARBA00004479"/>
    </source>
</evidence>
<organism evidence="9 10">
    <name type="scientific">Capsicum annuum</name>
    <name type="common">Capsicum pepper</name>
    <dbReference type="NCBI Taxonomy" id="4072"/>
    <lineage>
        <taxon>Eukaryota</taxon>
        <taxon>Viridiplantae</taxon>
        <taxon>Streptophyta</taxon>
        <taxon>Embryophyta</taxon>
        <taxon>Tracheophyta</taxon>
        <taxon>Spermatophyta</taxon>
        <taxon>Magnoliopsida</taxon>
        <taxon>eudicotyledons</taxon>
        <taxon>Gunneridae</taxon>
        <taxon>Pentapetalae</taxon>
        <taxon>asterids</taxon>
        <taxon>lamiids</taxon>
        <taxon>Solanales</taxon>
        <taxon>Solanaceae</taxon>
        <taxon>Solanoideae</taxon>
        <taxon>Capsiceae</taxon>
        <taxon>Capsicum</taxon>
    </lineage>
</organism>
<evidence type="ECO:0000256" key="5">
    <source>
        <dbReference type="ARBA" id="ARBA00023136"/>
    </source>
</evidence>
<evidence type="ECO:0000313" key="10">
    <source>
        <dbReference type="Proteomes" id="UP000222542"/>
    </source>
</evidence>
<keyword evidence="7" id="KW-0325">Glycoprotein</keyword>
<name>A0A2G2Z8N9_CAPAN</name>
<protein>
    <submittedName>
        <fullName evidence="9">Uncharacterized protein</fullName>
    </submittedName>
</protein>
<dbReference type="SUPFAM" id="SSF52058">
    <property type="entry name" value="L domain-like"/>
    <property type="match status" value="1"/>
</dbReference>
<dbReference type="OMA" id="SQRMHID"/>
<reference evidence="9 10" key="1">
    <citation type="journal article" date="2014" name="Nat. Genet.">
        <title>Genome sequence of the hot pepper provides insights into the evolution of pungency in Capsicum species.</title>
        <authorList>
            <person name="Kim S."/>
            <person name="Park M."/>
            <person name="Yeom S.I."/>
            <person name="Kim Y.M."/>
            <person name="Lee J.M."/>
            <person name="Lee H.A."/>
            <person name="Seo E."/>
            <person name="Choi J."/>
            <person name="Cheong K."/>
            <person name="Kim K.T."/>
            <person name="Jung K."/>
            <person name="Lee G.W."/>
            <person name="Oh S.K."/>
            <person name="Bae C."/>
            <person name="Kim S.B."/>
            <person name="Lee H.Y."/>
            <person name="Kim S.Y."/>
            <person name="Kim M.S."/>
            <person name="Kang B.C."/>
            <person name="Jo Y.D."/>
            <person name="Yang H.B."/>
            <person name="Jeong H.J."/>
            <person name="Kang W.H."/>
            <person name="Kwon J.K."/>
            <person name="Shin C."/>
            <person name="Lim J.Y."/>
            <person name="Park J.H."/>
            <person name="Huh J.H."/>
            <person name="Kim J.S."/>
            <person name="Kim B.D."/>
            <person name="Cohen O."/>
            <person name="Paran I."/>
            <person name="Suh M.C."/>
            <person name="Lee S.B."/>
            <person name="Kim Y.K."/>
            <person name="Shin Y."/>
            <person name="Noh S.J."/>
            <person name="Park J."/>
            <person name="Seo Y.S."/>
            <person name="Kwon S.Y."/>
            <person name="Kim H.A."/>
            <person name="Park J.M."/>
            <person name="Kim H.J."/>
            <person name="Choi S.B."/>
            <person name="Bosland P.W."/>
            <person name="Reeves G."/>
            <person name="Jo S.H."/>
            <person name="Lee B.W."/>
            <person name="Cho H.T."/>
            <person name="Choi H.S."/>
            <person name="Lee M.S."/>
            <person name="Yu Y."/>
            <person name="Do Choi Y."/>
            <person name="Park B.S."/>
            <person name="van Deynze A."/>
            <person name="Ashrafi H."/>
            <person name="Hill T."/>
            <person name="Kim W.T."/>
            <person name="Pai H.S."/>
            <person name="Ahn H.K."/>
            <person name="Yeam I."/>
            <person name="Giovannoni J.J."/>
            <person name="Rose J.K."/>
            <person name="Sorensen I."/>
            <person name="Lee S.J."/>
            <person name="Kim R.W."/>
            <person name="Choi I.Y."/>
            <person name="Choi B.S."/>
            <person name="Lim J.S."/>
            <person name="Lee Y.H."/>
            <person name="Choi D."/>
        </authorList>
    </citation>
    <scope>NUCLEOTIDE SEQUENCE [LARGE SCALE GENOMIC DNA]</scope>
    <source>
        <strain evidence="10">cv. CM334</strain>
    </source>
</reference>
<evidence type="ECO:0000256" key="2">
    <source>
        <dbReference type="ARBA" id="ARBA00022614"/>
    </source>
</evidence>
<keyword evidence="4" id="KW-0677">Repeat</keyword>
<dbReference type="InterPro" id="IPR051716">
    <property type="entry name" value="Plant_RL_S/T_kinase"/>
</dbReference>
<feature type="region of interest" description="Disordered" evidence="8">
    <location>
        <begin position="101"/>
        <end position="123"/>
    </location>
</feature>
<keyword evidence="10" id="KW-1185">Reference proteome</keyword>
<comment type="caution">
    <text evidence="9">The sequence shown here is derived from an EMBL/GenBank/DDBJ whole genome shotgun (WGS) entry which is preliminary data.</text>
</comment>
<dbReference type="Gene3D" id="3.80.10.10">
    <property type="entry name" value="Ribonuclease Inhibitor"/>
    <property type="match status" value="1"/>
</dbReference>
<evidence type="ECO:0000256" key="7">
    <source>
        <dbReference type="ARBA" id="ARBA00023180"/>
    </source>
</evidence>
<keyword evidence="2" id="KW-0433">Leucine-rich repeat</keyword>
<proteinExistence type="predicted"/>
<dbReference type="Proteomes" id="UP000222542">
    <property type="component" value="Unassembled WGS sequence"/>
</dbReference>
<evidence type="ECO:0000256" key="6">
    <source>
        <dbReference type="ARBA" id="ARBA00023170"/>
    </source>
</evidence>
<keyword evidence="5" id="KW-0472">Membrane</keyword>
<dbReference type="PANTHER" id="PTHR48053">
    <property type="entry name" value="LEUCINE RICH REPEAT FAMILY PROTEIN, EXPRESSED"/>
    <property type="match status" value="1"/>
</dbReference>
<dbReference type="Gramene" id="PHT78373">
    <property type="protein sequence ID" value="PHT78373"/>
    <property type="gene ID" value="T459_16425"/>
</dbReference>
<feature type="compositionally biased region" description="Basic and acidic residues" evidence="8">
    <location>
        <begin position="112"/>
        <end position="123"/>
    </location>
</feature>
<dbReference type="AlphaFoldDB" id="A0A2G2Z8N9"/>
<sequence length="123" mass="13734">MIYNLFSGSIPASLGNCRSLLRVSFWTNQLFRDVPTEFWSLPRVYHLDLSGNAFSGNISNMISSAKNLSNLQISRNKFSGVIPSEIENLKNLVEFFPSDVASGPISPMGARRSHDDSDHNDNR</sequence>
<gene>
    <name evidence="9" type="ORF">T459_16425</name>
</gene>
<dbReference type="InterPro" id="IPR001611">
    <property type="entry name" value="Leu-rich_rpt"/>
</dbReference>
<evidence type="ECO:0000256" key="8">
    <source>
        <dbReference type="SAM" id="MobiDB-lite"/>
    </source>
</evidence>
<accession>A0A2G2Z8N9</accession>
<evidence type="ECO:0000256" key="4">
    <source>
        <dbReference type="ARBA" id="ARBA00022737"/>
    </source>
</evidence>
<keyword evidence="3" id="KW-0732">Signal</keyword>
<dbReference type="EMBL" id="AYRZ02000006">
    <property type="protein sequence ID" value="PHT78373.1"/>
    <property type="molecule type" value="Genomic_DNA"/>
</dbReference>
<keyword evidence="6" id="KW-0675">Receptor</keyword>
<evidence type="ECO:0000313" key="9">
    <source>
        <dbReference type="EMBL" id="PHT78373.1"/>
    </source>
</evidence>